<feature type="non-terminal residue" evidence="2">
    <location>
        <position position="88"/>
    </location>
</feature>
<gene>
    <name evidence="2" type="ORF">EZS27_014901</name>
</gene>
<evidence type="ECO:0000313" key="2">
    <source>
        <dbReference type="EMBL" id="KAA6336970.1"/>
    </source>
</evidence>
<organism evidence="2">
    <name type="scientific">termite gut metagenome</name>
    <dbReference type="NCBI Taxonomy" id="433724"/>
    <lineage>
        <taxon>unclassified sequences</taxon>
        <taxon>metagenomes</taxon>
        <taxon>organismal metagenomes</taxon>
    </lineage>
</organism>
<sequence>MTYHHLAVLVHRQAEKYGDKTALQYRDYEKSEWRPISWRQFSTFIKETAAAMVALGIKETENIGIFSQNKPECLYTEYAAFANRAVSV</sequence>
<dbReference type="GO" id="GO:0004467">
    <property type="term" value="F:long-chain fatty acid-CoA ligase activity"/>
    <property type="evidence" value="ECO:0007669"/>
    <property type="project" value="UniProtKB-EC"/>
</dbReference>
<dbReference type="InterPro" id="IPR000873">
    <property type="entry name" value="AMP-dep_synth/lig_dom"/>
</dbReference>
<name>A0A5J4RV10_9ZZZZ</name>
<dbReference type="Gene3D" id="3.40.50.12780">
    <property type="entry name" value="N-terminal domain of ligase-like"/>
    <property type="match status" value="1"/>
</dbReference>
<dbReference type="EMBL" id="SNRY01000742">
    <property type="protein sequence ID" value="KAA6336970.1"/>
    <property type="molecule type" value="Genomic_DNA"/>
</dbReference>
<keyword evidence="2" id="KW-0436">Ligase</keyword>
<accession>A0A5J4RV10</accession>
<dbReference type="SUPFAM" id="SSF56801">
    <property type="entry name" value="Acetyl-CoA synthetase-like"/>
    <property type="match status" value="1"/>
</dbReference>
<dbReference type="Pfam" id="PF00501">
    <property type="entry name" value="AMP-binding"/>
    <property type="match status" value="1"/>
</dbReference>
<reference evidence="2" key="1">
    <citation type="submission" date="2019-03" db="EMBL/GenBank/DDBJ databases">
        <title>Single cell metagenomics reveals metabolic interactions within the superorganism composed of flagellate Streblomastix strix and complex community of Bacteroidetes bacteria on its surface.</title>
        <authorList>
            <person name="Treitli S.C."/>
            <person name="Kolisko M."/>
            <person name="Husnik F."/>
            <person name="Keeling P."/>
            <person name="Hampl V."/>
        </authorList>
    </citation>
    <scope>NUCLEOTIDE SEQUENCE</scope>
    <source>
        <strain evidence="2">STM</strain>
    </source>
</reference>
<evidence type="ECO:0000259" key="1">
    <source>
        <dbReference type="Pfam" id="PF00501"/>
    </source>
</evidence>
<protein>
    <submittedName>
        <fullName evidence="2">Long-chain-fatty-acid--CoA ligase FadD15</fullName>
        <ecNumber evidence="2">6.2.1.3</ecNumber>
    </submittedName>
</protein>
<dbReference type="EC" id="6.2.1.3" evidence="2"/>
<dbReference type="InterPro" id="IPR042099">
    <property type="entry name" value="ANL_N_sf"/>
</dbReference>
<proteinExistence type="predicted"/>
<dbReference type="AlphaFoldDB" id="A0A5J4RV10"/>
<feature type="domain" description="AMP-dependent synthetase/ligase" evidence="1">
    <location>
        <begin position="11"/>
        <end position="88"/>
    </location>
</feature>
<comment type="caution">
    <text evidence="2">The sequence shown here is derived from an EMBL/GenBank/DDBJ whole genome shotgun (WGS) entry which is preliminary data.</text>
</comment>